<dbReference type="EMBL" id="JGYV01000011">
    <property type="protein sequence ID" value="KFI62079.1"/>
    <property type="molecule type" value="Genomic_DNA"/>
</dbReference>
<evidence type="ECO:0000313" key="2">
    <source>
        <dbReference type="Proteomes" id="UP000029067"/>
    </source>
</evidence>
<dbReference type="STRING" id="1688.BCUN_1395"/>
<organism evidence="1 2">
    <name type="scientific">Bifidobacterium cuniculi</name>
    <dbReference type="NCBI Taxonomy" id="1688"/>
    <lineage>
        <taxon>Bacteria</taxon>
        <taxon>Bacillati</taxon>
        <taxon>Actinomycetota</taxon>
        <taxon>Actinomycetes</taxon>
        <taxon>Bifidobacteriales</taxon>
        <taxon>Bifidobacteriaceae</taxon>
        <taxon>Bifidobacterium</taxon>
    </lineage>
</organism>
<dbReference type="Proteomes" id="UP000029067">
    <property type="component" value="Unassembled WGS sequence"/>
</dbReference>
<proteinExistence type="predicted"/>
<comment type="caution">
    <text evidence="1">The sequence shown here is derived from an EMBL/GenBank/DDBJ whole genome shotgun (WGS) entry which is preliminary data.</text>
</comment>
<accession>A0A087ATH9</accession>
<dbReference type="InterPro" id="IPR016541">
    <property type="entry name" value="UCP008505"/>
</dbReference>
<dbReference type="Pfam" id="PF14367">
    <property type="entry name" value="DUF4411"/>
    <property type="match status" value="1"/>
</dbReference>
<keyword evidence="2" id="KW-1185">Reference proteome</keyword>
<gene>
    <name evidence="1" type="ORF">BCUN_1395</name>
</gene>
<dbReference type="eggNOG" id="ENOG5031Y2N">
    <property type="taxonomic scope" value="Bacteria"/>
</dbReference>
<dbReference type="AlphaFoldDB" id="A0A087ATH9"/>
<name>A0A087ATH9_9BIFI</name>
<protein>
    <submittedName>
        <fullName evidence="1">PIN domain protein</fullName>
    </submittedName>
</protein>
<dbReference type="OrthoDB" id="3231195at2"/>
<evidence type="ECO:0000313" key="1">
    <source>
        <dbReference type="EMBL" id="KFI62079.1"/>
    </source>
</evidence>
<sequence>MIGEGENLVLDVVYDELVPADKEAGRDILSDWTESICGNHRISRKTDEIGAAYVEVQDYLSQSGCYRPQAINLWEEEAKADPWLIAAGKVYGAMIVTDEAAVHPTPQQPRKKEPKIPDVAQALGVRTCTLREFIQGSKAFGEAPYPIQPLL</sequence>
<reference evidence="1 2" key="1">
    <citation type="submission" date="2014-03" db="EMBL/GenBank/DDBJ databases">
        <title>Genomics of Bifidobacteria.</title>
        <authorList>
            <person name="Ventura M."/>
            <person name="Milani C."/>
            <person name="Lugli G.A."/>
        </authorList>
    </citation>
    <scope>NUCLEOTIDE SEQUENCE [LARGE SCALE GENOMIC DNA]</scope>
    <source>
        <strain evidence="1 2">LMG 10738</strain>
    </source>
</reference>